<dbReference type="GeneID" id="93525292"/>
<dbReference type="RefSeq" id="WP_048927431.1">
    <property type="nucleotide sequence ID" value="NZ_AP019729.1"/>
</dbReference>
<comment type="caution">
    <text evidence="3">The sequence shown here is derived from an EMBL/GenBank/DDBJ whole genome shotgun (WGS) entry which is preliminary data.</text>
</comment>
<evidence type="ECO:0000313" key="2">
    <source>
        <dbReference type="EMBL" id="MDB9137472.1"/>
    </source>
</evidence>
<dbReference type="GO" id="GO:0016758">
    <property type="term" value="F:hexosyltransferase activity"/>
    <property type="evidence" value="ECO:0007669"/>
    <property type="project" value="UniProtKB-ARBA"/>
</dbReference>
<accession>A0A174VJ45</accession>
<dbReference type="Proteomes" id="UP001211522">
    <property type="component" value="Unassembled WGS sequence"/>
</dbReference>
<dbReference type="SUPFAM" id="SSF53448">
    <property type="entry name" value="Nucleotide-diphospho-sugar transferases"/>
    <property type="match status" value="1"/>
</dbReference>
<evidence type="ECO:0000313" key="4">
    <source>
        <dbReference type="Proteomes" id="UP000463337"/>
    </source>
</evidence>
<dbReference type="InterPro" id="IPR029044">
    <property type="entry name" value="Nucleotide-diphossugar_trans"/>
</dbReference>
<dbReference type="CDD" id="cd00761">
    <property type="entry name" value="Glyco_tranf_GTA_type"/>
    <property type="match status" value="1"/>
</dbReference>
<dbReference type="AlphaFoldDB" id="A0A174VJ45"/>
<reference evidence="3 4" key="1">
    <citation type="journal article" date="2019" name="Nat. Med.">
        <title>A library of human gut bacterial isolates paired with longitudinal multiomics data enables mechanistic microbiome research.</title>
        <authorList>
            <person name="Poyet M."/>
            <person name="Groussin M."/>
            <person name="Gibbons S.M."/>
            <person name="Avila-Pacheco J."/>
            <person name="Jiang X."/>
            <person name="Kearney S.M."/>
            <person name="Perrotta A.R."/>
            <person name="Berdy B."/>
            <person name="Zhao S."/>
            <person name="Lieberman T.D."/>
            <person name="Swanson P.K."/>
            <person name="Smith M."/>
            <person name="Roesemann S."/>
            <person name="Alexander J.E."/>
            <person name="Rich S.A."/>
            <person name="Livny J."/>
            <person name="Vlamakis H."/>
            <person name="Clish C."/>
            <person name="Bullock K."/>
            <person name="Deik A."/>
            <person name="Scott J."/>
            <person name="Pierce K.A."/>
            <person name="Xavier R.J."/>
            <person name="Alm E.J."/>
        </authorList>
    </citation>
    <scope>NUCLEOTIDE SEQUENCE [LARGE SCALE GENOMIC DNA]</scope>
    <source>
        <strain evidence="3 4">BIOML-A41</strain>
    </source>
</reference>
<name>A0A174VJ45_PARDI</name>
<dbReference type="PANTHER" id="PTHR22916:SF3">
    <property type="entry name" value="UDP-GLCNAC:BETAGAL BETA-1,3-N-ACETYLGLUCOSAMINYLTRANSFERASE-LIKE PROTEIN 1"/>
    <property type="match status" value="1"/>
</dbReference>
<dbReference type="PANTHER" id="PTHR22916">
    <property type="entry name" value="GLYCOSYLTRANSFERASE"/>
    <property type="match status" value="1"/>
</dbReference>
<keyword evidence="3" id="KW-0808">Transferase</keyword>
<protein>
    <submittedName>
        <fullName evidence="2 3">Glycosyltransferase</fullName>
    </submittedName>
</protein>
<evidence type="ECO:0000313" key="3">
    <source>
        <dbReference type="EMBL" id="MRY60332.1"/>
    </source>
</evidence>
<dbReference type="InterPro" id="IPR001173">
    <property type="entry name" value="Glyco_trans_2-like"/>
</dbReference>
<dbReference type="Pfam" id="PF00535">
    <property type="entry name" value="Glycos_transf_2"/>
    <property type="match status" value="1"/>
</dbReference>
<evidence type="ECO:0000259" key="1">
    <source>
        <dbReference type="Pfam" id="PF00535"/>
    </source>
</evidence>
<gene>
    <name evidence="3" type="ORF">GKD59_21005</name>
    <name evidence="2" type="ORF">PN612_02980</name>
</gene>
<dbReference type="EMBL" id="JAQMPX010000023">
    <property type="protein sequence ID" value="MDB9137472.1"/>
    <property type="molecule type" value="Genomic_DNA"/>
</dbReference>
<dbReference type="Gene3D" id="3.90.550.10">
    <property type="entry name" value="Spore Coat Polysaccharide Biosynthesis Protein SpsA, Chain A"/>
    <property type="match status" value="1"/>
</dbReference>
<proteinExistence type="predicted"/>
<reference evidence="2" key="2">
    <citation type="submission" date="2023-01" db="EMBL/GenBank/DDBJ databases">
        <title>Human gut microbiome strain richness.</title>
        <authorList>
            <person name="Chen-Liaw A."/>
        </authorList>
    </citation>
    <scope>NUCLEOTIDE SEQUENCE</scope>
    <source>
        <strain evidence="2">D35st1_E5_D35t1_190705</strain>
    </source>
</reference>
<sequence>MKVTILLPAYNAALYLRDSLDSIMRQAFKDFDVLLIDDGSMDDTSKIAIEYSNIDRRIKYYKNEKNIGLIKTLNKGLSLAKGEYIVRMDADDIMFDDRLYKQVKYMDSNPECFVCGGQMEYIGGLTGMAPILPQKYEDLLYLSLINCPLYHPTTIIRNSAIKQFGLKYNDSYKHAEDYKFWSDIIFSHPNSIANIKDVVLFYRISNNQITAKYSDEQDLISKIVRRENVQHVLVPYGIKLPEVVNCEIIEKVSSLIRKEHIDAAEILTLVLCMLYMSMENSYVRIKHFILSKDYSLFVKNSSRIKLGLSVLLSGIFSNRGKRFVI</sequence>
<dbReference type="Proteomes" id="UP000463337">
    <property type="component" value="Unassembled WGS sequence"/>
</dbReference>
<dbReference type="EMBL" id="WKLT01000029">
    <property type="protein sequence ID" value="MRY60332.1"/>
    <property type="molecule type" value="Genomic_DNA"/>
</dbReference>
<organism evidence="3 4">
    <name type="scientific">Parabacteroides distasonis</name>
    <dbReference type="NCBI Taxonomy" id="823"/>
    <lineage>
        <taxon>Bacteria</taxon>
        <taxon>Pseudomonadati</taxon>
        <taxon>Bacteroidota</taxon>
        <taxon>Bacteroidia</taxon>
        <taxon>Bacteroidales</taxon>
        <taxon>Tannerellaceae</taxon>
        <taxon>Parabacteroides</taxon>
    </lineage>
</organism>
<feature type="domain" description="Glycosyltransferase 2-like" evidence="1">
    <location>
        <begin position="4"/>
        <end position="138"/>
    </location>
</feature>